<feature type="transmembrane region" description="Helical" evidence="8">
    <location>
        <begin position="328"/>
        <end position="346"/>
    </location>
</feature>
<evidence type="ECO:0000313" key="10">
    <source>
        <dbReference type="Proteomes" id="UP000013276"/>
    </source>
</evidence>
<comment type="similarity">
    <text evidence="2">Belongs to the binding-protein-dependent transport system permease family. FecCD subfamily.</text>
</comment>
<dbReference type="InterPro" id="IPR000522">
    <property type="entry name" value="ABC_transptr_permease_BtuC"/>
</dbReference>
<name>N9C3K7_9GAMM</name>
<evidence type="ECO:0000256" key="6">
    <source>
        <dbReference type="ARBA" id="ARBA00022989"/>
    </source>
</evidence>
<keyword evidence="5 8" id="KW-0812">Transmembrane</keyword>
<protein>
    <recommendedName>
        <fullName evidence="11">Iron transporter</fullName>
    </recommendedName>
</protein>
<accession>N9C3K7</accession>
<evidence type="ECO:0000256" key="4">
    <source>
        <dbReference type="ARBA" id="ARBA00022475"/>
    </source>
</evidence>
<keyword evidence="3" id="KW-0813">Transport</keyword>
<evidence type="ECO:0000256" key="5">
    <source>
        <dbReference type="ARBA" id="ARBA00022692"/>
    </source>
</evidence>
<gene>
    <name evidence="9" type="ORF">F942_01374</name>
</gene>
<sequence>MKLITPMKMMRLESITQLNRVIRYTGFIVLPLLCLFCSLLIGPSHVLGYQDYLLWFWQSLFGGSYIAPEQYALMQNILWNVRLPRILLTFMVGAALATAGNGLQALFRNPLVDSYVLGISSGAAFGAALALSFNLNSPNLLAFIFGIAAVLLTYLFAYQKQEQQTSLVMIILAGMIVSGLFLAGLTIIQYISDPFKLQAIVQWTMGNLHQANWDKVQYAVLPICIGLLGLFLMRWRLNLLALGTEEAQAVGINPKWEQILLIGLVTLCTSASVAAAGIISLYGLFMPHIVRILVGPDHRATIPCNMILGGCFLLLIDNFSRVLLSFEIPIGIFTMLLGAPFFLLLMKSQRMNWS</sequence>
<dbReference type="PANTHER" id="PTHR30472:SF70">
    <property type="entry name" value="MOLYBDATE IMPORT SYSTEM PERMEASE PROTEIN MOLB"/>
    <property type="match status" value="1"/>
</dbReference>
<dbReference type="InterPro" id="IPR037294">
    <property type="entry name" value="ABC_BtuC-like"/>
</dbReference>
<keyword evidence="6 8" id="KW-1133">Transmembrane helix</keyword>
<keyword evidence="4" id="KW-1003">Cell membrane</keyword>
<dbReference type="Proteomes" id="UP000013276">
    <property type="component" value="Unassembled WGS sequence"/>
</dbReference>
<dbReference type="AlphaFoldDB" id="N9C3K7"/>
<comment type="caution">
    <text evidence="9">The sequence shown here is derived from an EMBL/GenBank/DDBJ whole genome shotgun (WGS) entry which is preliminary data.</text>
</comment>
<evidence type="ECO:0000256" key="2">
    <source>
        <dbReference type="ARBA" id="ARBA00007935"/>
    </source>
</evidence>
<reference evidence="9 10" key="1">
    <citation type="submission" date="2013-02" db="EMBL/GenBank/DDBJ databases">
        <title>The Genome Sequence of Acinetobacter ursingii NIPH ANC_3649.</title>
        <authorList>
            <consortium name="The Broad Institute Genome Sequencing Platform"/>
            <consortium name="The Broad Institute Genome Sequencing Center for Infectious Disease"/>
            <person name="Cerqueira G."/>
            <person name="Feldgarden M."/>
            <person name="Courvalin P."/>
            <person name="Perichon B."/>
            <person name="Grillot-Courvalin C."/>
            <person name="Clermont D."/>
            <person name="Rocha E."/>
            <person name="Yoon E.-J."/>
            <person name="Nemec A."/>
            <person name="Walker B."/>
            <person name="Young S.K."/>
            <person name="Zeng Q."/>
            <person name="Gargeya S."/>
            <person name="Fitzgerald M."/>
            <person name="Haas B."/>
            <person name="Abouelleil A."/>
            <person name="Alvarado L."/>
            <person name="Arachchi H.M."/>
            <person name="Berlin A.M."/>
            <person name="Chapman S.B."/>
            <person name="Dewar J."/>
            <person name="Goldberg J."/>
            <person name="Griggs A."/>
            <person name="Gujja S."/>
            <person name="Hansen M."/>
            <person name="Howarth C."/>
            <person name="Imamovic A."/>
            <person name="Larimer J."/>
            <person name="McCowan C."/>
            <person name="Murphy C."/>
            <person name="Neiman D."/>
            <person name="Pearson M."/>
            <person name="Priest M."/>
            <person name="Roberts A."/>
            <person name="Saif S."/>
            <person name="Shea T."/>
            <person name="Sisk P."/>
            <person name="Sykes S."/>
            <person name="Wortman J."/>
            <person name="Nusbaum C."/>
            <person name="Birren B."/>
        </authorList>
    </citation>
    <scope>NUCLEOTIDE SEQUENCE [LARGE SCALE GENOMIC DNA]</scope>
    <source>
        <strain evidence="9 10">ANC 3649</strain>
    </source>
</reference>
<evidence type="ECO:0000256" key="3">
    <source>
        <dbReference type="ARBA" id="ARBA00022448"/>
    </source>
</evidence>
<dbReference type="PANTHER" id="PTHR30472">
    <property type="entry name" value="FERRIC ENTEROBACTIN TRANSPORT SYSTEM PERMEASE PROTEIN"/>
    <property type="match status" value="1"/>
</dbReference>
<evidence type="ECO:0008006" key="11">
    <source>
        <dbReference type="Google" id="ProtNLM"/>
    </source>
</evidence>
<keyword evidence="10" id="KW-1185">Reference proteome</keyword>
<dbReference type="FunFam" id="1.10.3470.10:FF:000001">
    <property type="entry name" value="Vitamin B12 ABC transporter permease BtuC"/>
    <property type="match status" value="1"/>
</dbReference>
<feature type="transmembrane region" description="Helical" evidence="8">
    <location>
        <begin position="165"/>
        <end position="188"/>
    </location>
</feature>
<organism evidence="9 10">
    <name type="scientific">Acinetobacter ursingii ANC 3649</name>
    <dbReference type="NCBI Taxonomy" id="1257043"/>
    <lineage>
        <taxon>Bacteria</taxon>
        <taxon>Pseudomonadati</taxon>
        <taxon>Pseudomonadota</taxon>
        <taxon>Gammaproteobacteria</taxon>
        <taxon>Moraxellales</taxon>
        <taxon>Moraxellaceae</taxon>
        <taxon>Acinetobacter</taxon>
    </lineage>
</organism>
<evidence type="ECO:0000256" key="8">
    <source>
        <dbReference type="SAM" id="Phobius"/>
    </source>
</evidence>
<dbReference type="GO" id="GO:0033214">
    <property type="term" value="P:siderophore-iron import into cell"/>
    <property type="evidence" value="ECO:0007669"/>
    <property type="project" value="TreeGrafter"/>
</dbReference>
<evidence type="ECO:0000313" key="9">
    <source>
        <dbReference type="EMBL" id="ENV80091.1"/>
    </source>
</evidence>
<feature type="transmembrane region" description="Helical" evidence="8">
    <location>
        <begin position="115"/>
        <end position="133"/>
    </location>
</feature>
<dbReference type="Pfam" id="PF01032">
    <property type="entry name" value="FecCD"/>
    <property type="match status" value="1"/>
</dbReference>
<feature type="transmembrane region" description="Helical" evidence="8">
    <location>
        <begin position="259"/>
        <end position="285"/>
    </location>
</feature>
<dbReference type="EMBL" id="APQC01000008">
    <property type="protein sequence ID" value="ENV80091.1"/>
    <property type="molecule type" value="Genomic_DNA"/>
</dbReference>
<evidence type="ECO:0000256" key="7">
    <source>
        <dbReference type="ARBA" id="ARBA00023136"/>
    </source>
</evidence>
<evidence type="ECO:0000256" key="1">
    <source>
        <dbReference type="ARBA" id="ARBA00004651"/>
    </source>
</evidence>
<dbReference type="GO" id="GO:0005886">
    <property type="term" value="C:plasma membrane"/>
    <property type="evidence" value="ECO:0007669"/>
    <property type="project" value="UniProtKB-SubCell"/>
</dbReference>
<feature type="transmembrane region" description="Helical" evidence="8">
    <location>
        <begin position="218"/>
        <end position="237"/>
    </location>
</feature>
<dbReference type="Gene3D" id="1.10.3470.10">
    <property type="entry name" value="ABC transporter involved in vitamin B12 uptake, BtuC"/>
    <property type="match status" value="1"/>
</dbReference>
<feature type="transmembrane region" description="Helical" evidence="8">
    <location>
        <begin position="140"/>
        <end position="159"/>
    </location>
</feature>
<keyword evidence="7 8" id="KW-0472">Membrane</keyword>
<dbReference type="GO" id="GO:0022857">
    <property type="term" value="F:transmembrane transporter activity"/>
    <property type="evidence" value="ECO:0007669"/>
    <property type="project" value="InterPro"/>
</dbReference>
<comment type="subcellular location">
    <subcellularLocation>
        <location evidence="1">Cell membrane</location>
        <topology evidence="1">Multi-pass membrane protein</topology>
    </subcellularLocation>
</comment>
<feature type="transmembrane region" description="Helical" evidence="8">
    <location>
        <begin position="21"/>
        <end position="42"/>
    </location>
</feature>
<proteinExistence type="inferred from homology"/>
<dbReference type="SUPFAM" id="SSF81345">
    <property type="entry name" value="ABC transporter involved in vitamin B12 uptake, BtuC"/>
    <property type="match status" value="1"/>
</dbReference>
<feature type="transmembrane region" description="Helical" evidence="8">
    <location>
        <begin position="86"/>
        <end position="103"/>
    </location>
</feature>
<dbReference type="CDD" id="cd06550">
    <property type="entry name" value="TM_ABC_iron-siderophores_like"/>
    <property type="match status" value="1"/>
</dbReference>
<dbReference type="HOGENOM" id="CLU_013016_0_2_6"/>
<dbReference type="PATRIC" id="fig|1257043.3.peg.1330"/>